<comment type="caution">
    <text evidence="5">The sequence shown here is derived from an EMBL/GenBank/DDBJ whole genome shotgun (WGS) entry which is preliminary data.</text>
</comment>
<proteinExistence type="predicted"/>
<accession>A0A9D3AZL8</accession>
<gene>
    <name evidence="5" type="primary">yusO_1</name>
    <name evidence="5" type="ORF">SPSYN_00777</name>
</gene>
<dbReference type="SUPFAM" id="SSF46785">
    <property type="entry name" value="Winged helix' DNA-binding domain"/>
    <property type="match status" value="1"/>
</dbReference>
<name>A0A9D3AZL8_9FIRM</name>
<keyword evidence="2" id="KW-0238">DNA-binding</keyword>
<evidence type="ECO:0000256" key="1">
    <source>
        <dbReference type="ARBA" id="ARBA00023015"/>
    </source>
</evidence>
<evidence type="ECO:0000313" key="6">
    <source>
        <dbReference type="Proteomes" id="UP000798488"/>
    </source>
</evidence>
<dbReference type="OrthoDB" id="327696at2"/>
<dbReference type="PANTHER" id="PTHR42756">
    <property type="entry name" value="TRANSCRIPTIONAL REGULATOR, MARR"/>
    <property type="match status" value="1"/>
</dbReference>
<keyword evidence="1" id="KW-0805">Transcription regulation</keyword>
<dbReference type="PROSITE" id="PS50995">
    <property type="entry name" value="HTH_MARR_2"/>
    <property type="match status" value="1"/>
</dbReference>
<dbReference type="EMBL" id="LSRS01000002">
    <property type="protein sequence ID" value="KAF1086039.1"/>
    <property type="molecule type" value="Genomic_DNA"/>
</dbReference>
<evidence type="ECO:0000256" key="3">
    <source>
        <dbReference type="ARBA" id="ARBA00023163"/>
    </source>
</evidence>
<dbReference type="InterPro" id="IPR000835">
    <property type="entry name" value="HTH_MarR-typ"/>
</dbReference>
<keyword evidence="3" id="KW-0804">Transcription</keyword>
<reference evidence="5" key="1">
    <citation type="submission" date="2016-02" db="EMBL/GenBank/DDBJ databases">
        <title>Draft Genome Sequence of Sporotomaculum syntrophicum Strain FB, a Syntrophic Benzoate Degrader.</title>
        <authorList>
            <person name="Nobu M.K."/>
            <person name="Narihiro T."/>
            <person name="Qiu Y.-L."/>
            <person name="Ohashi A."/>
            <person name="Liu W.-T."/>
            <person name="Yuji S."/>
        </authorList>
    </citation>
    <scope>NUCLEOTIDE SEQUENCE</scope>
    <source>
        <strain evidence="5">FB</strain>
    </source>
</reference>
<dbReference type="Pfam" id="PF01047">
    <property type="entry name" value="MarR"/>
    <property type="match status" value="1"/>
</dbReference>
<dbReference type="Gene3D" id="1.10.10.10">
    <property type="entry name" value="Winged helix-like DNA-binding domain superfamily/Winged helix DNA-binding domain"/>
    <property type="match status" value="1"/>
</dbReference>
<dbReference type="InterPro" id="IPR036390">
    <property type="entry name" value="WH_DNA-bd_sf"/>
</dbReference>
<organism evidence="5 6">
    <name type="scientific">Sporotomaculum syntrophicum</name>
    <dbReference type="NCBI Taxonomy" id="182264"/>
    <lineage>
        <taxon>Bacteria</taxon>
        <taxon>Bacillati</taxon>
        <taxon>Bacillota</taxon>
        <taxon>Clostridia</taxon>
        <taxon>Eubacteriales</taxon>
        <taxon>Desulfallaceae</taxon>
        <taxon>Sporotomaculum</taxon>
    </lineage>
</organism>
<dbReference type="PANTHER" id="PTHR42756:SF1">
    <property type="entry name" value="TRANSCRIPTIONAL REPRESSOR OF EMRAB OPERON"/>
    <property type="match status" value="1"/>
</dbReference>
<dbReference type="SMART" id="SM00347">
    <property type="entry name" value="HTH_MARR"/>
    <property type="match status" value="1"/>
</dbReference>
<dbReference type="RefSeq" id="WP_161821183.1">
    <property type="nucleotide sequence ID" value="NZ_LSRS01000002.1"/>
</dbReference>
<dbReference type="AlphaFoldDB" id="A0A9D3AZL8"/>
<sequence length="159" mass="18292">MTTEKSKIIARYYDRLDELGQIFLRRLHQEIEGTLPNAITGNQFMMMKIISVRGRATVSSVADDLRVSLSAVTAQVDRLCKMGMVVRSRSEEDRRVVWLTLTNAGQDVVDICDAARQRVMQRYLGHLDEQDLLHMININEKILALMQQEEREGKTNKLE</sequence>
<protein>
    <submittedName>
        <fullName evidence="5">HTH-type transcriptional regulator YusO</fullName>
    </submittedName>
</protein>
<feature type="domain" description="HTH marR-type" evidence="4">
    <location>
        <begin position="2"/>
        <end position="144"/>
    </location>
</feature>
<dbReference type="InterPro" id="IPR036388">
    <property type="entry name" value="WH-like_DNA-bd_sf"/>
</dbReference>
<dbReference type="Proteomes" id="UP000798488">
    <property type="component" value="Unassembled WGS sequence"/>
</dbReference>
<dbReference type="GO" id="GO:0003677">
    <property type="term" value="F:DNA binding"/>
    <property type="evidence" value="ECO:0007669"/>
    <property type="project" value="UniProtKB-KW"/>
</dbReference>
<evidence type="ECO:0000256" key="2">
    <source>
        <dbReference type="ARBA" id="ARBA00023125"/>
    </source>
</evidence>
<evidence type="ECO:0000313" key="5">
    <source>
        <dbReference type="EMBL" id="KAF1086039.1"/>
    </source>
</evidence>
<evidence type="ECO:0000259" key="4">
    <source>
        <dbReference type="PROSITE" id="PS50995"/>
    </source>
</evidence>
<dbReference type="GO" id="GO:0003700">
    <property type="term" value="F:DNA-binding transcription factor activity"/>
    <property type="evidence" value="ECO:0007669"/>
    <property type="project" value="InterPro"/>
</dbReference>
<keyword evidence="6" id="KW-1185">Reference proteome</keyword>